<dbReference type="Proteomes" id="UP000284219">
    <property type="component" value="Unassembled WGS sequence"/>
</dbReference>
<keyword evidence="3" id="KW-0808">Transferase</keyword>
<feature type="domain" description="Glycosyltransferase subfamily 4-like N-terminal" evidence="2">
    <location>
        <begin position="17"/>
        <end position="176"/>
    </location>
</feature>
<evidence type="ECO:0000313" key="3">
    <source>
        <dbReference type="EMBL" id="RKD23168.1"/>
    </source>
</evidence>
<dbReference type="Pfam" id="PF00534">
    <property type="entry name" value="Glycos_transf_1"/>
    <property type="match status" value="1"/>
</dbReference>
<dbReference type="SUPFAM" id="SSF53756">
    <property type="entry name" value="UDP-Glycosyltransferase/glycogen phosphorylase"/>
    <property type="match status" value="1"/>
</dbReference>
<dbReference type="CDD" id="cd03812">
    <property type="entry name" value="GT4_CapH-like"/>
    <property type="match status" value="1"/>
</dbReference>
<gene>
    <name evidence="3" type="ORF">BEP19_13195</name>
</gene>
<dbReference type="OrthoDB" id="9804196at2"/>
<accession>A0A419SHA9</accession>
<dbReference type="RefSeq" id="WP_120190658.1">
    <property type="nucleotide sequence ID" value="NZ_MCHY01000009.1"/>
</dbReference>
<organism evidence="3 4">
    <name type="scientific">Ammoniphilus oxalaticus</name>
    <dbReference type="NCBI Taxonomy" id="66863"/>
    <lineage>
        <taxon>Bacteria</taxon>
        <taxon>Bacillati</taxon>
        <taxon>Bacillota</taxon>
        <taxon>Bacilli</taxon>
        <taxon>Bacillales</taxon>
        <taxon>Paenibacillaceae</taxon>
        <taxon>Aneurinibacillus group</taxon>
        <taxon>Ammoniphilus</taxon>
    </lineage>
</organism>
<name>A0A419SHA9_9BACL</name>
<evidence type="ECO:0000259" key="1">
    <source>
        <dbReference type="Pfam" id="PF00534"/>
    </source>
</evidence>
<dbReference type="InterPro" id="IPR028098">
    <property type="entry name" value="Glyco_trans_4-like_N"/>
</dbReference>
<protein>
    <submittedName>
        <fullName evidence="3">Glycosyl transferase family 1</fullName>
    </submittedName>
</protein>
<dbReference type="AlphaFoldDB" id="A0A419SHA9"/>
<dbReference type="Gene3D" id="3.40.50.2000">
    <property type="entry name" value="Glycogen Phosphorylase B"/>
    <property type="match status" value="2"/>
</dbReference>
<dbReference type="GO" id="GO:0016757">
    <property type="term" value="F:glycosyltransferase activity"/>
    <property type="evidence" value="ECO:0007669"/>
    <property type="project" value="InterPro"/>
</dbReference>
<dbReference type="PANTHER" id="PTHR12526">
    <property type="entry name" value="GLYCOSYLTRANSFERASE"/>
    <property type="match status" value="1"/>
</dbReference>
<evidence type="ECO:0000259" key="2">
    <source>
        <dbReference type="Pfam" id="PF13439"/>
    </source>
</evidence>
<proteinExistence type="predicted"/>
<sequence length="371" mass="41260">MDKKKRVLHVVSAMNRGGAETLLMNVYRNIDRDRIQFDFVSHRSVEGDFDREICQLGGKIYRVKSLGQSGLFSYISALRGIMVSEEYAAVHAHTDYQAGFPLLAAKRAGIKRRICHSHSNHFPKGNRLKERALLKVLQMVITRAATDYCACSQEAAQFLYGNRQGVHLLKNGIDIDSFLGEMEPPQARSVRQELGIPTNAKLIGHIGHFSPSKNHSFMLRLLKELVTERSDIFLILVGGGPLREEIEGEARRLGVDDHVRFLGVRSDAPRLMKAFDVFLFPSIYEGFGIVAIEAQSAGTPCIIADSVPKSVDMGLGLVSFVSLQDSLAEWTKQIHKAFLTEQISNEAIVSKISSAGFDIKQNVSEWLGLYG</sequence>
<dbReference type="EMBL" id="MCHY01000009">
    <property type="protein sequence ID" value="RKD23168.1"/>
    <property type="molecule type" value="Genomic_DNA"/>
</dbReference>
<comment type="caution">
    <text evidence="3">The sequence shown here is derived from an EMBL/GenBank/DDBJ whole genome shotgun (WGS) entry which is preliminary data.</text>
</comment>
<dbReference type="InterPro" id="IPR001296">
    <property type="entry name" value="Glyco_trans_1"/>
</dbReference>
<reference evidence="3 4" key="1">
    <citation type="submission" date="2016-08" db="EMBL/GenBank/DDBJ databases">
        <title>Novel Firmicute Genomes.</title>
        <authorList>
            <person name="Poppleton D.I."/>
            <person name="Gribaldo S."/>
        </authorList>
    </citation>
    <scope>NUCLEOTIDE SEQUENCE [LARGE SCALE GENOMIC DNA]</scope>
    <source>
        <strain evidence="3 4">RAOx-1</strain>
    </source>
</reference>
<dbReference type="Pfam" id="PF13439">
    <property type="entry name" value="Glyco_transf_4"/>
    <property type="match status" value="1"/>
</dbReference>
<evidence type="ECO:0000313" key="4">
    <source>
        <dbReference type="Proteomes" id="UP000284219"/>
    </source>
</evidence>
<keyword evidence="4" id="KW-1185">Reference proteome</keyword>
<feature type="domain" description="Glycosyl transferase family 1" evidence="1">
    <location>
        <begin position="190"/>
        <end position="307"/>
    </location>
</feature>
<dbReference type="PANTHER" id="PTHR12526:SF637">
    <property type="entry name" value="GLYCOSYLTRANSFERASE EPSF-RELATED"/>
    <property type="match status" value="1"/>
</dbReference>